<dbReference type="Gene3D" id="2.60.40.1120">
    <property type="entry name" value="Carboxypeptidase-like, regulatory domain"/>
    <property type="match status" value="2"/>
</dbReference>
<dbReference type="EMBL" id="LGFT01000013">
    <property type="protein sequence ID" value="KUK44873.1"/>
    <property type="molecule type" value="Genomic_DNA"/>
</dbReference>
<sequence>MRLICRVSLCILFGLVYSSAFSSNGLAADDGDEIEYLPNPFAADRPEWDPYGPGQESYYTPGRAAWDPYSPNRYDSPRLLSANPFAPDTALSLGDEVLRPNQLYLQSGGLLVTSGQVSLGAPYTLWLYVSRWGTFDLYDGGRRVISSGFVSPGWYRLDRHAETLEAHYYQFNVSGWSNGVEVAVNPAGYPTTYGLVGRVIDYYGNGISGARARISGTEGGIFTTVTNSLGYYGMDVPSGTYSVTAELEGFSFTTTTARVWTGTVSAAGVVMGSQTGDAFYPAGTYEDEYGWLEGKVTDKTGTGIPAARVRIDGLFSVSADDDGGFWVSLSPGWHSITADASGYKFSSTSVQIGSGQGSKLDLRGTKVIVLGSGIYS</sequence>
<dbReference type="PATRIC" id="fig|301375.7.peg.120"/>
<gene>
    <name evidence="1" type="ORF">XD72_0772</name>
</gene>
<comment type="caution">
    <text evidence="1">The sequence shown here is derived from an EMBL/GenBank/DDBJ whole genome shotgun (WGS) entry which is preliminary data.</text>
</comment>
<accession>A0A124FMI9</accession>
<evidence type="ECO:0000313" key="2">
    <source>
        <dbReference type="Proteomes" id="UP000057043"/>
    </source>
</evidence>
<evidence type="ECO:0008006" key="3">
    <source>
        <dbReference type="Google" id="ProtNLM"/>
    </source>
</evidence>
<dbReference type="SUPFAM" id="SSF49452">
    <property type="entry name" value="Starch-binding domain-like"/>
    <property type="match status" value="1"/>
</dbReference>
<dbReference type="Pfam" id="PF13620">
    <property type="entry name" value="CarboxypepD_reg"/>
    <property type="match status" value="1"/>
</dbReference>
<dbReference type="Proteomes" id="UP000057043">
    <property type="component" value="Unassembled WGS sequence"/>
</dbReference>
<name>A0A124FMI9_9EURY</name>
<dbReference type="GO" id="GO:0030246">
    <property type="term" value="F:carbohydrate binding"/>
    <property type="evidence" value="ECO:0007669"/>
    <property type="project" value="InterPro"/>
</dbReference>
<evidence type="ECO:0000313" key="1">
    <source>
        <dbReference type="EMBL" id="KUK44873.1"/>
    </source>
</evidence>
<protein>
    <recommendedName>
        <fullName evidence="3">Carboxypeptidase regulatory-like domain-containing protein</fullName>
    </recommendedName>
</protein>
<dbReference type="SUPFAM" id="SSF49464">
    <property type="entry name" value="Carboxypeptidase regulatory domain-like"/>
    <property type="match status" value="1"/>
</dbReference>
<dbReference type="AlphaFoldDB" id="A0A124FMI9"/>
<proteinExistence type="predicted"/>
<reference evidence="1 2" key="1">
    <citation type="journal article" date="2015" name="MBio">
        <title>Genome-Resolved Metagenomic Analysis Reveals Roles for Candidate Phyla and Other Microbial Community Members in Biogeochemical Transformations in Oil Reservoirs.</title>
        <authorList>
            <person name="Hu P."/>
            <person name="Tom L."/>
            <person name="Singh A."/>
            <person name="Thomas B.C."/>
            <person name="Baker B.J."/>
            <person name="Piceno Y.M."/>
            <person name="Andersen G.L."/>
            <person name="Banfield J.F."/>
        </authorList>
    </citation>
    <scope>NUCLEOTIDE SEQUENCE [LARGE SCALE GENOMIC DNA]</scope>
    <source>
        <strain evidence="1">57_489</strain>
    </source>
</reference>
<dbReference type="InterPro" id="IPR013784">
    <property type="entry name" value="Carb-bd-like_fold"/>
</dbReference>
<organism evidence="1 2">
    <name type="scientific">Methanothrix harundinacea</name>
    <dbReference type="NCBI Taxonomy" id="301375"/>
    <lineage>
        <taxon>Archaea</taxon>
        <taxon>Methanobacteriati</taxon>
        <taxon>Methanobacteriota</taxon>
        <taxon>Stenosarchaea group</taxon>
        <taxon>Methanomicrobia</taxon>
        <taxon>Methanotrichales</taxon>
        <taxon>Methanotrichaceae</taxon>
        <taxon>Methanothrix</taxon>
    </lineage>
</organism>
<dbReference type="InterPro" id="IPR008969">
    <property type="entry name" value="CarboxyPept-like_regulatory"/>
</dbReference>